<dbReference type="InterPro" id="IPR004104">
    <property type="entry name" value="Gfo/Idh/MocA-like_OxRdtase_C"/>
</dbReference>
<dbReference type="InterPro" id="IPR036291">
    <property type="entry name" value="NAD(P)-bd_dom_sf"/>
</dbReference>
<dbReference type="KEGG" id="ccur:IAR63_09680"/>
<dbReference type="PANTHER" id="PTHR43377:SF10">
    <property type="entry name" value="BILIVERDIN REDUCTASE"/>
    <property type="match status" value="1"/>
</dbReference>
<reference evidence="4 5" key="1">
    <citation type="submission" date="2020-08" db="EMBL/GenBank/DDBJ databases">
        <title>Complete genome sequence of Raphidiopsis curvispora isolated from drinking water reservoir in South Korea.</title>
        <authorList>
            <person name="Jeong J."/>
        </authorList>
    </citation>
    <scope>NUCLEOTIDE SEQUENCE [LARGE SCALE GENOMIC DNA]</scope>
    <source>
        <strain evidence="4 5">GIHE-G1</strain>
    </source>
</reference>
<name>A0A7H0EWP8_9CYAN</name>
<dbReference type="Gene3D" id="3.40.50.720">
    <property type="entry name" value="NAD(P)-binding Rossmann-like Domain"/>
    <property type="match status" value="1"/>
</dbReference>
<dbReference type="Pfam" id="PF02894">
    <property type="entry name" value="GFO_IDH_MocA_C"/>
    <property type="match status" value="1"/>
</dbReference>
<feature type="domain" description="Gfo/Idh/MocA-like oxidoreductase C-terminal" evidence="3">
    <location>
        <begin position="147"/>
        <end position="325"/>
    </location>
</feature>
<dbReference type="Gene3D" id="3.30.360.10">
    <property type="entry name" value="Dihydrodipicolinate Reductase, domain 2"/>
    <property type="match status" value="1"/>
</dbReference>
<comment type="similarity">
    <text evidence="1">Belongs to the Gfo/Idh/MocA family.</text>
</comment>
<protein>
    <submittedName>
        <fullName evidence="4">Gfo/Idh/MocA family oxidoreductase</fullName>
    </submittedName>
</protein>
<dbReference type="SUPFAM" id="SSF51735">
    <property type="entry name" value="NAD(P)-binding Rossmann-fold domains"/>
    <property type="match status" value="1"/>
</dbReference>
<organism evidence="4 5">
    <name type="scientific">Cylindrospermopsis curvispora GIHE-G1</name>
    <dbReference type="NCBI Taxonomy" id="2666332"/>
    <lineage>
        <taxon>Bacteria</taxon>
        <taxon>Bacillati</taxon>
        <taxon>Cyanobacteriota</taxon>
        <taxon>Cyanophyceae</taxon>
        <taxon>Nostocales</taxon>
        <taxon>Aphanizomenonaceae</taxon>
        <taxon>Cylindrospermopsis</taxon>
    </lineage>
</organism>
<proteinExistence type="inferred from homology"/>
<dbReference type="InterPro" id="IPR051450">
    <property type="entry name" value="Gfo/Idh/MocA_Oxidoreductases"/>
</dbReference>
<sequence>MYNYELSGKKSIGVGLIGSGYAAKHRAQAFKQDERANVVAIAGHTPEKTETLAKSYETQVSNSWEELVEREDINLIVVSTINADHGRIARAALNNNKHLIVEYPLSLDIEEAEGLIALAKDKKRLLHVEHIELLGGWHQVLKENLPMLGQLFYVRYSTMKAEHPAPRKWTYNHQLFGFPFIGALSRLHRLTDVFGQVVTVNCHQRYWETEEEYYQGCLCIAQLCFANGLLAQVIYGKGETIWQSERKLEVSAENGSLILDGDKGIFIGPEDTRSIEIANRQGLFARDTKMVLDHIFHGSPLYVTAEQSLYTLKIADAARRAAETGLTIFLVQDR</sequence>
<evidence type="ECO:0000313" key="5">
    <source>
        <dbReference type="Proteomes" id="UP000516013"/>
    </source>
</evidence>
<dbReference type="InterPro" id="IPR000683">
    <property type="entry name" value="Gfo/Idh/MocA-like_OxRdtase_N"/>
</dbReference>
<dbReference type="PANTHER" id="PTHR43377">
    <property type="entry name" value="BILIVERDIN REDUCTASE A"/>
    <property type="match status" value="1"/>
</dbReference>
<evidence type="ECO:0000256" key="1">
    <source>
        <dbReference type="ARBA" id="ARBA00010928"/>
    </source>
</evidence>
<dbReference type="EMBL" id="CP060822">
    <property type="protein sequence ID" value="QNP28214.1"/>
    <property type="molecule type" value="Genomic_DNA"/>
</dbReference>
<gene>
    <name evidence="4" type="ORF">IAR63_09680</name>
</gene>
<feature type="domain" description="Gfo/Idh/MocA-like oxidoreductase N-terminal" evidence="2">
    <location>
        <begin position="12"/>
        <end position="130"/>
    </location>
</feature>
<dbReference type="AlphaFoldDB" id="A0A7H0EWP8"/>
<evidence type="ECO:0000313" key="4">
    <source>
        <dbReference type="EMBL" id="QNP28214.1"/>
    </source>
</evidence>
<dbReference type="RefSeq" id="WP_187705122.1">
    <property type="nucleotide sequence ID" value="NZ_CP060822.1"/>
</dbReference>
<dbReference type="GO" id="GO:0000166">
    <property type="term" value="F:nucleotide binding"/>
    <property type="evidence" value="ECO:0007669"/>
    <property type="project" value="InterPro"/>
</dbReference>
<evidence type="ECO:0000259" key="2">
    <source>
        <dbReference type="Pfam" id="PF01408"/>
    </source>
</evidence>
<accession>A0A7H0EWP8</accession>
<evidence type="ECO:0000259" key="3">
    <source>
        <dbReference type="Pfam" id="PF02894"/>
    </source>
</evidence>
<keyword evidence="5" id="KW-1185">Reference proteome</keyword>
<dbReference type="Proteomes" id="UP000516013">
    <property type="component" value="Chromosome"/>
</dbReference>
<dbReference type="Pfam" id="PF01408">
    <property type="entry name" value="GFO_IDH_MocA"/>
    <property type="match status" value="1"/>
</dbReference>